<evidence type="ECO:0000256" key="5">
    <source>
        <dbReference type="ARBA" id="ARBA00022777"/>
    </source>
</evidence>
<evidence type="ECO:0000313" key="19">
    <source>
        <dbReference type="Proteomes" id="UP000046392"/>
    </source>
</evidence>
<comment type="similarity">
    <text evidence="16">Belongs to the protein kinase superfamily. Ser/Thr protein kinase family. Aurora subfamily.</text>
</comment>
<evidence type="ECO:0000256" key="3">
    <source>
        <dbReference type="ARBA" id="ARBA00022679"/>
    </source>
</evidence>
<keyword evidence="5 16" id="KW-0418">Kinase</keyword>
<keyword evidence="8" id="KW-0469">Meiosis</keyword>
<evidence type="ECO:0000256" key="7">
    <source>
        <dbReference type="ARBA" id="ARBA00022853"/>
    </source>
</evidence>
<dbReference type="InterPro" id="IPR011009">
    <property type="entry name" value="Kinase-like_dom_sf"/>
</dbReference>
<dbReference type="CDD" id="cd14007">
    <property type="entry name" value="STKc_Aurora"/>
    <property type="match status" value="1"/>
</dbReference>
<comment type="catalytic activity">
    <reaction evidence="9 16">
        <text>L-threonyl-[protein] + ATP = O-phospho-L-threonyl-[protein] + ADP + H(+)</text>
        <dbReference type="Rhea" id="RHEA:46608"/>
        <dbReference type="Rhea" id="RHEA-COMP:11060"/>
        <dbReference type="Rhea" id="RHEA-COMP:11605"/>
        <dbReference type="ChEBI" id="CHEBI:15378"/>
        <dbReference type="ChEBI" id="CHEBI:30013"/>
        <dbReference type="ChEBI" id="CHEBI:30616"/>
        <dbReference type="ChEBI" id="CHEBI:61977"/>
        <dbReference type="ChEBI" id="CHEBI:456216"/>
        <dbReference type="EC" id="2.7.11.1"/>
    </reaction>
</comment>
<evidence type="ECO:0000256" key="14">
    <source>
        <dbReference type="PROSITE-ProRule" id="PRU10141"/>
    </source>
</evidence>
<dbReference type="GO" id="GO:0051321">
    <property type="term" value="P:meiotic cell cycle"/>
    <property type="evidence" value="ECO:0007669"/>
    <property type="project" value="UniProtKB-KW"/>
</dbReference>
<dbReference type="GO" id="GO:0032506">
    <property type="term" value="P:cytokinetic process"/>
    <property type="evidence" value="ECO:0007669"/>
    <property type="project" value="UniProtKB-ARBA"/>
</dbReference>
<dbReference type="Pfam" id="PF00069">
    <property type="entry name" value="Pkinase"/>
    <property type="match status" value="1"/>
</dbReference>
<reference evidence="20" key="1">
    <citation type="submission" date="2017-02" db="UniProtKB">
        <authorList>
            <consortium name="WormBaseParasite"/>
        </authorList>
    </citation>
    <scope>IDENTIFICATION</scope>
</reference>
<evidence type="ECO:0000256" key="9">
    <source>
        <dbReference type="ARBA" id="ARBA00047899"/>
    </source>
</evidence>
<keyword evidence="7" id="KW-0156">Chromatin regulator</keyword>
<evidence type="ECO:0000256" key="6">
    <source>
        <dbReference type="ARBA" id="ARBA00022840"/>
    </source>
</evidence>
<feature type="compositionally biased region" description="Polar residues" evidence="17">
    <location>
        <begin position="1"/>
        <end position="12"/>
    </location>
</feature>
<dbReference type="GO" id="GO:0030261">
    <property type="term" value="P:chromosome condensation"/>
    <property type="evidence" value="ECO:0007669"/>
    <property type="project" value="UniProtKB-ARBA"/>
</dbReference>
<feature type="binding site" evidence="12">
    <location>
        <position position="207"/>
    </location>
    <ligand>
        <name>ATP</name>
        <dbReference type="ChEBI" id="CHEBI:30616"/>
    </ligand>
</feature>
<evidence type="ECO:0000256" key="12">
    <source>
        <dbReference type="PIRSR" id="PIRSR630616-2"/>
    </source>
</evidence>
<evidence type="ECO:0000256" key="8">
    <source>
        <dbReference type="ARBA" id="ARBA00023254"/>
    </source>
</evidence>
<evidence type="ECO:0000256" key="10">
    <source>
        <dbReference type="ARBA" id="ARBA00048679"/>
    </source>
</evidence>
<feature type="binding site" evidence="12">
    <location>
        <begin position="144"/>
        <end position="146"/>
    </location>
    <ligand>
        <name>ATP</name>
        <dbReference type="ChEBI" id="CHEBI:30616"/>
    </ligand>
</feature>
<keyword evidence="3 16" id="KW-0808">Transferase</keyword>
<evidence type="ECO:0000256" key="16">
    <source>
        <dbReference type="RuleBase" id="RU367134"/>
    </source>
</evidence>
<dbReference type="Proteomes" id="UP000046392">
    <property type="component" value="Unplaced"/>
</dbReference>
<feature type="domain" description="Protein kinase" evidence="18">
    <location>
        <begin position="66"/>
        <end position="318"/>
    </location>
</feature>
<feature type="compositionally biased region" description="Basic and acidic residues" evidence="17">
    <location>
        <begin position="29"/>
        <end position="52"/>
    </location>
</feature>
<keyword evidence="4 12" id="KW-0547">Nucleotide-binding</keyword>
<dbReference type="GO" id="GO:0000070">
    <property type="term" value="P:mitotic sister chromatid segregation"/>
    <property type="evidence" value="ECO:0007669"/>
    <property type="project" value="UniProtKB-ARBA"/>
</dbReference>
<feature type="region of interest" description="Disordered" evidence="17">
    <location>
        <begin position="1"/>
        <end position="52"/>
    </location>
</feature>
<dbReference type="PROSITE" id="PS00107">
    <property type="entry name" value="PROTEIN_KINASE_ATP"/>
    <property type="match status" value="1"/>
</dbReference>
<feature type="binding site" evidence="12 14">
    <location>
        <position position="95"/>
    </location>
    <ligand>
        <name>ATP</name>
        <dbReference type="ChEBI" id="CHEBI:30616"/>
    </ligand>
</feature>
<dbReference type="SUPFAM" id="SSF56112">
    <property type="entry name" value="Protein kinase-like (PK-like)"/>
    <property type="match status" value="1"/>
</dbReference>
<dbReference type="PROSITE" id="PS50011">
    <property type="entry name" value="PROTEIN_KINASE_DOM"/>
    <property type="match status" value="1"/>
</dbReference>
<feature type="active site" description="Proton acceptor" evidence="11">
    <location>
        <position position="189"/>
    </location>
</feature>
<evidence type="ECO:0000313" key="20">
    <source>
        <dbReference type="WBParaSite" id="SPAL_0001639200.1"/>
    </source>
</evidence>
<dbReference type="PROSITE" id="PS00108">
    <property type="entry name" value="PROTEIN_KINASE_ST"/>
    <property type="match status" value="1"/>
</dbReference>
<evidence type="ECO:0000256" key="2">
    <source>
        <dbReference type="ARBA" id="ARBA00022527"/>
    </source>
</evidence>
<evidence type="ECO:0000256" key="4">
    <source>
        <dbReference type="ARBA" id="ARBA00022741"/>
    </source>
</evidence>
<dbReference type="FunFam" id="3.30.200.20:FF:000042">
    <property type="entry name" value="Aurora kinase A"/>
    <property type="match status" value="1"/>
</dbReference>
<dbReference type="GO" id="GO:0030496">
    <property type="term" value="C:midbody"/>
    <property type="evidence" value="ECO:0007669"/>
    <property type="project" value="UniProtKB-SubCell"/>
</dbReference>
<proteinExistence type="inferred from homology"/>
<dbReference type="InterPro" id="IPR000719">
    <property type="entry name" value="Prot_kinase_dom"/>
</dbReference>
<evidence type="ECO:0000256" key="15">
    <source>
        <dbReference type="RuleBase" id="RU000304"/>
    </source>
</evidence>
<comment type="subcellular location">
    <subcellularLocation>
        <location evidence="1">Midbody</location>
    </subcellularLocation>
</comment>
<dbReference type="STRING" id="174720.A0A0N5CEV5"/>
<name>A0A0N5CEV5_STREA</name>
<evidence type="ECO:0000256" key="1">
    <source>
        <dbReference type="ARBA" id="ARBA00004214"/>
    </source>
</evidence>
<dbReference type="InterPro" id="IPR030616">
    <property type="entry name" value="Aur-like"/>
</dbReference>
<feature type="binding site" evidence="12">
    <location>
        <begin position="193"/>
        <end position="194"/>
    </location>
    <ligand>
        <name>ATP</name>
        <dbReference type="ChEBI" id="CHEBI:30616"/>
    </ligand>
</feature>
<evidence type="ECO:0000256" key="17">
    <source>
        <dbReference type="SAM" id="MobiDB-lite"/>
    </source>
</evidence>
<feature type="cross-link" description="Glycyl lysine isopeptide (Lys-Gly) (interchain with G-Cter in SUMO2)" evidence="13">
    <location>
        <position position="191"/>
    </location>
</feature>
<dbReference type="AlphaFoldDB" id="A0A0N5CEV5"/>
<evidence type="ECO:0000259" key="18">
    <source>
        <dbReference type="PROSITE" id="PS50011"/>
    </source>
</evidence>
<dbReference type="FunFam" id="1.10.510.10:FF:000235">
    <property type="entry name" value="Serine/threonine-protein kinase ark1"/>
    <property type="match status" value="1"/>
</dbReference>
<evidence type="ECO:0000256" key="13">
    <source>
        <dbReference type="PIRSR" id="PIRSR630616-3"/>
    </source>
</evidence>
<keyword evidence="6 12" id="KW-0067">ATP-binding</keyword>
<dbReference type="GO" id="GO:0005524">
    <property type="term" value="F:ATP binding"/>
    <property type="evidence" value="ECO:0007669"/>
    <property type="project" value="UniProtKB-UniRule"/>
</dbReference>
<dbReference type="Gene3D" id="3.30.200.20">
    <property type="entry name" value="Phosphorylase Kinase, domain 1"/>
    <property type="match status" value="1"/>
</dbReference>
<accession>A0A0N5CEV5</accession>
<comment type="catalytic activity">
    <reaction evidence="10 16">
        <text>L-seryl-[protein] + ATP = O-phospho-L-seryl-[protein] + ADP + H(+)</text>
        <dbReference type="Rhea" id="RHEA:17989"/>
        <dbReference type="Rhea" id="RHEA-COMP:9863"/>
        <dbReference type="Rhea" id="RHEA-COMP:11604"/>
        <dbReference type="ChEBI" id="CHEBI:15378"/>
        <dbReference type="ChEBI" id="CHEBI:29999"/>
        <dbReference type="ChEBI" id="CHEBI:30616"/>
        <dbReference type="ChEBI" id="CHEBI:83421"/>
        <dbReference type="ChEBI" id="CHEBI:456216"/>
        <dbReference type="EC" id="2.7.11.1"/>
    </reaction>
</comment>
<sequence length="326" mass="37428">MSESTTVDNVSVDNKLIPNEVSENSQKNNQDDGKENVENIENNKEEKGKDEKAKDDKVKMWKLDNFEIGRNLGKGKFGNVYLAREKISHFVIALKVLFKEQIEKFQVRVQIKREIEIQYHLRHPNILRLYGYFYDDTRIYLILEYAARGTLFNYLQKQKVLPDAVAAKYLYQLTDALDYCHGLGVIHRDIKPENLLISVRDDLKIADFGWSVYTPDSRRQTICGTLDYLPPEMISQSSRSYDSKVDHWSVGVLVYEMLVGSAPFGDAAPKNTLLKISQARFTIPDSVHKKAADVIQSLLKIAPSARASMSDVKNSEYVKEFYRTSE</sequence>
<dbReference type="SMART" id="SM00220">
    <property type="entry name" value="S_TKc"/>
    <property type="match status" value="1"/>
</dbReference>
<organism evidence="19 20">
    <name type="scientific">Strongyloides papillosus</name>
    <name type="common">Intestinal threadworm</name>
    <dbReference type="NCBI Taxonomy" id="174720"/>
    <lineage>
        <taxon>Eukaryota</taxon>
        <taxon>Metazoa</taxon>
        <taxon>Ecdysozoa</taxon>
        <taxon>Nematoda</taxon>
        <taxon>Chromadorea</taxon>
        <taxon>Rhabditida</taxon>
        <taxon>Tylenchina</taxon>
        <taxon>Panagrolaimomorpha</taxon>
        <taxon>Strongyloidoidea</taxon>
        <taxon>Strongyloididae</taxon>
        <taxon>Strongyloides</taxon>
    </lineage>
</organism>
<dbReference type="InterPro" id="IPR008271">
    <property type="entry name" value="Ser/Thr_kinase_AS"/>
</dbReference>
<dbReference type="EC" id="2.7.11.1" evidence="16"/>
<keyword evidence="2 15" id="KW-0723">Serine/threonine-protein kinase</keyword>
<dbReference type="PANTHER" id="PTHR24350">
    <property type="entry name" value="SERINE/THREONINE-PROTEIN KINASE IAL-RELATED"/>
    <property type="match status" value="1"/>
</dbReference>
<dbReference type="GO" id="GO:0006325">
    <property type="term" value="P:chromatin organization"/>
    <property type="evidence" value="ECO:0007669"/>
    <property type="project" value="UniProtKB-KW"/>
</dbReference>
<dbReference type="InterPro" id="IPR017441">
    <property type="entry name" value="Protein_kinase_ATP_BS"/>
</dbReference>
<dbReference type="WBParaSite" id="SPAL_0001639200.1">
    <property type="protein sequence ID" value="SPAL_0001639200.1"/>
    <property type="gene ID" value="SPAL_0001639200"/>
</dbReference>
<feature type="binding site" evidence="12">
    <location>
        <position position="76"/>
    </location>
    <ligand>
        <name>ATP</name>
        <dbReference type="ChEBI" id="CHEBI:30616"/>
    </ligand>
</feature>
<keyword evidence="19" id="KW-1185">Reference proteome</keyword>
<dbReference type="Gene3D" id="1.10.510.10">
    <property type="entry name" value="Transferase(Phosphotransferase) domain 1"/>
    <property type="match status" value="1"/>
</dbReference>
<protein>
    <recommendedName>
        <fullName evidence="16">Aurora kinase</fullName>
        <ecNumber evidence="16">2.7.11.1</ecNumber>
    </recommendedName>
</protein>
<dbReference type="GO" id="GO:0004674">
    <property type="term" value="F:protein serine/threonine kinase activity"/>
    <property type="evidence" value="ECO:0007669"/>
    <property type="project" value="UniProtKB-KW"/>
</dbReference>
<evidence type="ECO:0000256" key="11">
    <source>
        <dbReference type="PIRSR" id="PIRSR630616-1"/>
    </source>
</evidence>